<dbReference type="Pfam" id="PF13560">
    <property type="entry name" value="HTH_31"/>
    <property type="match status" value="1"/>
</dbReference>
<comment type="caution">
    <text evidence="3">The sequence shown here is derived from an EMBL/GenBank/DDBJ whole genome shotgun (WGS) entry which is preliminary data.</text>
</comment>
<keyword evidence="4" id="KW-1185">Reference proteome</keyword>
<gene>
    <name evidence="3" type="ORF">ACFOYY_26035</name>
</gene>
<evidence type="ECO:0000313" key="4">
    <source>
        <dbReference type="Proteomes" id="UP001595698"/>
    </source>
</evidence>
<evidence type="ECO:0000256" key="1">
    <source>
        <dbReference type="SAM" id="MobiDB-lite"/>
    </source>
</evidence>
<reference evidence="4" key="1">
    <citation type="journal article" date="2019" name="Int. J. Syst. Evol. Microbiol.">
        <title>The Global Catalogue of Microorganisms (GCM) 10K type strain sequencing project: providing services to taxonomists for standard genome sequencing and annotation.</title>
        <authorList>
            <consortium name="The Broad Institute Genomics Platform"/>
            <consortium name="The Broad Institute Genome Sequencing Center for Infectious Disease"/>
            <person name="Wu L."/>
            <person name="Ma J."/>
        </authorList>
    </citation>
    <scope>NUCLEOTIDE SEQUENCE [LARGE SCALE GENOMIC DNA]</scope>
    <source>
        <strain evidence="4">TBRC 7912</strain>
    </source>
</reference>
<dbReference type="Pfam" id="PF19054">
    <property type="entry name" value="DUF5753"/>
    <property type="match status" value="1"/>
</dbReference>
<dbReference type="InterPro" id="IPR043917">
    <property type="entry name" value="DUF5753"/>
</dbReference>
<protein>
    <submittedName>
        <fullName evidence="3">Helix-turn-helix domain-containing protein</fullName>
    </submittedName>
</protein>
<accession>A0ABV8F7K6</accession>
<evidence type="ECO:0000259" key="2">
    <source>
        <dbReference type="PROSITE" id="PS50943"/>
    </source>
</evidence>
<dbReference type="InterPro" id="IPR010982">
    <property type="entry name" value="Lambda_DNA-bd_dom_sf"/>
</dbReference>
<dbReference type="RefSeq" id="WP_362776985.1">
    <property type="nucleotide sequence ID" value="NZ_JBHSBC010000032.1"/>
</dbReference>
<organism evidence="3 4">
    <name type="scientific">Streptosporangium jomthongense</name>
    <dbReference type="NCBI Taxonomy" id="1193683"/>
    <lineage>
        <taxon>Bacteria</taxon>
        <taxon>Bacillati</taxon>
        <taxon>Actinomycetota</taxon>
        <taxon>Actinomycetes</taxon>
        <taxon>Streptosporangiales</taxon>
        <taxon>Streptosporangiaceae</taxon>
        <taxon>Streptosporangium</taxon>
    </lineage>
</organism>
<dbReference type="Proteomes" id="UP001595698">
    <property type="component" value="Unassembled WGS sequence"/>
</dbReference>
<dbReference type="SMART" id="SM00530">
    <property type="entry name" value="HTH_XRE"/>
    <property type="match status" value="1"/>
</dbReference>
<dbReference type="EMBL" id="JBHSBC010000032">
    <property type="protein sequence ID" value="MFC3983615.1"/>
    <property type="molecule type" value="Genomic_DNA"/>
</dbReference>
<feature type="compositionally biased region" description="Basic and acidic residues" evidence="1">
    <location>
        <begin position="1"/>
        <end position="16"/>
    </location>
</feature>
<evidence type="ECO:0000313" key="3">
    <source>
        <dbReference type="EMBL" id="MFC3983615.1"/>
    </source>
</evidence>
<feature type="region of interest" description="Disordered" evidence="1">
    <location>
        <begin position="1"/>
        <end position="23"/>
    </location>
</feature>
<sequence>MNIETVKDRPDGRTTDDSPAGSGPTVLRMLLGVRLRRLREVSNISLEEAGETIRASRSKISRLELGRTGFKQRDVADLLTLYGLTDEAERATLLAMAKQASRRGWWHPYSDLVPSWFDAYLGLEQAADVIRGYEVQLIPELLQTEDYARAAIRLAHQDATSAECERRVELRMRRQRILHRPNAPRLWTVIDEAALRRPVGGTAVMRAQLEHLVAVTGLNHVTVQVLPFSAGGHAACGGPVTILRMPEQQLPDVVYLRQLIGAACPDRPSDVQRFWHVMNQLVVQAEPALMTRDILHRFIEELPGR</sequence>
<dbReference type="Gene3D" id="1.10.260.40">
    <property type="entry name" value="lambda repressor-like DNA-binding domains"/>
    <property type="match status" value="1"/>
</dbReference>
<name>A0ABV8F7K6_9ACTN</name>
<proteinExistence type="predicted"/>
<dbReference type="InterPro" id="IPR001387">
    <property type="entry name" value="Cro/C1-type_HTH"/>
</dbReference>
<dbReference type="PROSITE" id="PS50943">
    <property type="entry name" value="HTH_CROC1"/>
    <property type="match status" value="1"/>
</dbReference>
<dbReference type="SUPFAM" id="SSF47413">
    <property type="entry name" value="lambda repressor-like DNA-binding domains"/>
    <property type="match status" value="1"/>
</dbReference>
<feature type="domain" description="HTH cro/C1-type" evidence="2">
    <location>
        <begin position="35"/>
        <end position="88"/>
    </location>
</feature>